<dbReference type="GO" id="GO:0051560">
    <property type="term" value="P:mitochondrial calcium ion homeostasis"/>
    <property type="evidence" value="ECO:0007669"/>
    <property type="project" value="TreeGrafter"/>
</dbReference>
<feature type="compositionally biased region" description="Basic and acidic residues" evidence="14">
    <location>
        <begin position="1"/>
        <end position="10"/>
    </location>
</feature>
<dbReference type="OrthoDB" id="1746400at2759"/>
<evidence type="ECO:0000256" key="2">
    <source>
        <dbReference type="ARBA" id="ARBA00004569"/>
    </source>
</evidence>
<dbReference type="AlphaFoldDB" id="A0A5P1FUB3"/>
<evidence type="ECO:0000256" key="8">
    <source>
        <dbReference type="ARBA" id="ARBA00022837"/>
    </source>
</evidence>
<evidence type="ECO:0000256" key="10">
    <source>
        <dbReference type="ARBA" id="ARBA00023065"/>
    </source>
</evidence>
<dbReference type="Proteomes" id="UP000243459">
    <property type="component" value="Chromosome 1"/>
</dbReference>
<reference evidence="17" key="1">
    <citation type="journal article" date="2017" name="Nat. Commun.">
        <title>The asparagus genome sheds light on the origin and evolution of a young Y chromosome.</title>
        <authorList>
            <person name="Harkess A."/>
            <person name="Zhou J."/>
            <person name="Xu C."/>
            <person name="Bowers J.E."/>
            <person name="Van der Hulst R."/>
            <person name="Ayyampalayam S."/>
            <person name="Mercati F."/>
            <person name="Riccardi P."/>
            <person name="McKain M.R."/>
            <person name="Kakrana A."/>
            <person name="Tang H."/>
            <person name="Ray J."/>
            <person name="Groenendijk J."/>
            <person name="Arikit S."/>
            <person name="Mathioni S.M."/>
            <person name="Nakano M."/>
            <person name="Shan H."/>
            <person name="Telgmann-Rauber A."/>
            <person name="Kanno A."/>
            <person name="Yue Z."/>
            <person name="Chen H."/>
            <person name="Li W."/>
            <person name="Chen Y."/>
            <person name="Xu X."/>
            <person name="Zhang Y."/>
            <person name="Luo S."/>
            <person name="Chen H."/>
            <person name="Gao J."/>
            <person name="Mao Z."/>
            <person name="Pires J.C."/>
            <person name="Luo M."/>
            <person name="Kudrna D."/>
            <person name="Wing R.A."/>
            <person name="Meyers B.C."/>
            <person name="Yi K."/>
            <person name="Kong H."/>
            <person name="Lavrijsen P."/>
            <person name="Sunseri F."/>
            <person name="Falavigna A."/>
            <person name="Ye Y."/>
            <person name="Leebens-Mack J.H."/>
            <person name="Chen G."/>
        </authorList>
    </citation>
    <scope>NUCLEOTIDE SEQUENCE [LARGE SCALE GENOMIC DNA]</scope>
    <source>
        <strain evidence="17">cv. DH0086</strain>
    </source>
</reference>
<evidence type="ECO:0000256" key="13">
    <source>
        <dbReference type="ARBA" id="ARBA00038333"/>
    </source>
</evidence>
<gene>
    <name evidence="16" type="ORF">A4U43_C01F24340</name>
</gene>
<feature type="domain" description="EF-hand" evidence="15">
    <location>
        <begin position="117"/>
        <end position="144"/>
    </location>
</feature>
<evidence type="ECO:0000256" key="6">
    <source>
        <dbReference type="ARBA" id="ARBA00022737"/>
    </source>
</evidence>
<keyword evidence="17" id="KW-1185">Reference proteome</keyword>
<dbReference type="InterPro" id="IPR002048">
    <property type="entry name" value="EF_hand_dom"/>
</dbReference>
<keyword evidence="3" id="KW-0813">Transport</keyword>
<evidence type="ECO:0000313" key="17">
    <source>
        <dbReference type="Proteomes" id="UP000243459"/>
    </source>
</evidence>
<evidence type="ECO:0000256" key="4">
    <source>
        <dbReference type="ARBA" id="ARBA00022568"/>
    </source>
</evidence>
<keyword evidence="5" id="KW-0479">Metal-binding</keyword>
<keyword evidence="12" id="KW-0472">Membrane</keyword>
<comment type="similarity">
    <text evidence="13">Belongs to the MICU1 family. MICU1 subfamily.</text>
</comment>
<dbReference type="InterPro" id="IPR011992">
    <property type="entry name" value="EF-hand-dom_pair"/>
</dbReference>
<dbReference type="GO" id="GO:0005758">
    <property type="term" value="C:mitochondrial intermembrane space"/>
    <property type="evidence" value="ECO:0007669"/>
    <property type="project" value="UniProtKB-SubCell"/>
</dbReference>
<evidence type="ECO:0000256" key="1">
    <source>
        <dbReference type="ARBA" id="ARBA00004273"/>
    </source>
</evidence>
<proteinExistence type="inferred from homology"/>
<name>A0A5P1FUB3_ASPOF</name>
<keyword evidence="8" id="KW-0106">Calcium</keyword>
<keyword evidence="11" id="KW-0496">Mitochondrion</keyword>
<evidence type="ECO:0000256" key="9">
    <source>
        <dbReference type="ARBA" id="ARBA00022946"/>
    </source>
</evidence>
<dbReference type="PANTHER" id="PTHR12294">
    <property type="entry name" value="EF HAND DOMAIN FAMILY A1,A2-RELATED"/>
    <property type="match status" value="1"/>
</dbReference>
<organism evidence="16 17">
    <name type="scientific">Asparagus officinalis</name>
    <name type="common">Garden asparagus</name>
    <dbReference type="NCBI Taxonomy" id="4686"/>
    <lineage>
        <taxon>Eukaryota</taxon>
        <taxon>Viridiplantae</taxon>
        <taxon>Streptophyta</taxon>
        <taxon>Embryophyta</taxon>
        <taxon>Tracheophyta</taxon>
        <taxon>Spermatophyta</taxon>
        <taxon>Magnoliopsida</taxon>
        <taxon>Liliopsida</taxon>
        <taxon>Asparagales</taxon>
        <taxon>Asparagaceae</taxon>
        <taxon>Asparagoideae</taxon>
        <taxon>Asparagus</taxon>
    </lineage>
</organism>
<dbReference type="InterPro" id="IPR018247">
    <property type="entry name" value="EF_Hand_1_Ca_BS"/>
</dbReference>
<keyword evidence="4" id="KW-0109">Calcium transport</keyword>
<evidence type="ECO:0000256" key="3">
    <source>
        <dbReference type="ARBA" id="ARBA00022448"/>
    </source>
</evidence>
<evidence type="ECO:0000256" key="5">
    <source>
        <dbReference type="ARBA" id="ARBA00022723"/>
    </source>
</evidence>
<evidence type="ECO:0000256" key="7">
    <source>
        <dbReference type="ARBA" id="ARBA00022792"/>
    </source>
</evidence>
<sequence>MTKSENDHVQQWHGRQRQRQRATHAEKLRSQALKADDQEAYMKMVEESKNERLTMLLGKTNELLVRLGAAVQRQKDAEHTNDLETLKSHFEGEHFLREGHLRGECFLGELHCDSSPLFMLFDTNSDGLISFLEYIFFVTLLNILESSFSVAFKIFQHYDDTFLTFLNIPDNIYLIDIS</sequence>
<comment type="subcellular location">
    <subcellularLocation>
        <location evidence="1">Mitochondrion inner membrane</location>
    </subcellularLocation>
    <subcellularLocation>
        <location evidence="2">Mitochondrion intermembrane space</location>
    </subcellularLocation>
</comment>
<dbReference type="PROSITE" id="PS00018">
    <property type="entry name" value="EF_HAND_1"/>
    <property type="match status" value="1"/>
</dbReference>
<dbReference type="PANTHER" id="PTHR12294:SF1">
    <property type="entry name" value="CALCIUM UPTAKE PROTEIN 1, MITOCHONDRIAL"/>
    <property type="match status" value="1"/>
</dbReference>
<keyword evidence="7" id="KW-0999">Mitochondrion inner membrane</keyword>
<keyword evidence="10" id="KW-0406">Ion transport</keyword>
<evidence type="ECO:0000256" key="11">
    <source>
        <dbReference type="ARBA" id="ARBA00023128"/>
    </source>
</evidence>
<dbReference type="SUPFAM" id="SSF47473">
    <property type="entry name" value="EF-hand"/>
    <property type="match status" value="1"/>
</dbReference>
<dbReference type="PROSITE" id="PS50222">
    <property type="entry name" value="EF_HAND_2"/>
    <property type="match status" value="1"/>
</dbReference>
<keyword evidence="6" id="KW-0677">Repeat</keyword>
<dbReference type="InterPro" id="IPR039800">
    <property type="entry name" value="MICU1/2/3"/>
</dbReference>
<evidence type="ECO:0000259" key="15">
    <source>
        <dbReference type="PROSITE" id="PS50222"/>
    </source>
</evidence>
<evidence type="ECO:0000313" key="16">
    <source>
        <dbReference type="EMBL" id="ONK81017.1"/>
    </source>
</evidence>
<keyword evidence="9" id="KW-0809">Transit peptide</keyword>
<dbReference type="GO" id="GO:0005509">
    <property type="term" value="F:calcium ion binding"/>
    <property type="evidence" value="ECO:0007669"/>
    <property type="project" value="InterPro"/>
</dbReference>
<dbReference type="GO" id="GO:1990246">
    <property type="term" value="C:uniplex complex"/>
    <property type="evidence" value="ECO:0007669"/>
    <property type="project" value="TreeGrafter"/>
</dbReference>
<dbReference type="EMBL" id="CM007381">
    <property type="protein sequence ID" value="ONK81017.1"/>
    <property type="molecule type" value="Genomic_DNA"/>
</dbReference>
<accession>A0A5P1FUB3</accession>
<dbReference type="GO" id="GO:0036444">
    <property type="term" value="P:calcium import into the mitochondrion"/>
    <property type="evidence" value="ECO:0007669"/>
    <property type="project" value="TreeGrafter"/>
</dbReference>
<evidence type="ECO:0000256" key="14">
    <source>
        <dbReference type="SAM" id="MobiDB-lite"/>
    </source>
</evidence>
<evidence type="ECO:0000256" key="12">
    <source>
        <dbReference type="ARBA" id="ARBA00023136"/>
    </source>
</evidence>
<feature type="region of interest" description="Disordered" evidence="14">
    <location>
        <begin position="1"/>
        <end position="30"/>
    </location>
</feature>
<protein>
    <recommendedName>
        <fullName evidence="15">EF-hand domain-containing protein</fullName>
    </recommendedName>
</protein>
<dbReference type="Gramene" id="ONK81017">
    <property type="protein sequence ID" value="ONK81017"/>
    <property type="gene ID" value="A4U43_C01F24340"/>
</dbReference>